<name>A0AAD4VY45_PRUDU</name>
<evidence type="ECO:0000256" key="1">
    <source>
        <dbReference type="SAM" id="MobiDB-lite"/>
    </source>
</evidence>
<protein>
    <submittedName>
        <fullName evidence="2">Uncharacterized protein</fullName>
    </submittedName>
</protein>
<feature type="compositionally biased region" description="Basic residues" evidence="1">
    <location>
        <begin position="12"/>
        <end position="27"/>
    </location>
</feature>
<keyword evidence="3" id="KW-1185">Reference proteome</keyword>
<organism evidence="2 3">
    <name type="scientific">Prunus dulcis</name>
    <name type="common">Almond</name>
    <name type="synonym">Amygdalus dulcis</name>
    <dbReference type="NCBI Taxonomy" id="3755"/>
    <lineage>
        <taxon>Eukaryota</taxon>
        <taxon>Viridiplantae</taxon>
        <taxon>Streptophyta</taxon>
        <taxon>Embryophyta</taxon>
        <taxon>Tracheophyta</taxon>
        <taxon>Spermatophyta</taxon>
        <taxon>Magnoliopsida</taxon>
        <taxon>eudicotyledons</taxon>
        <taxon>Gunneridae</taxon>
        <taxon>Pentapetalae</taxon>
        <taxon>rosids</taxon>
        <taxon>fabids</taxon>
        <taxon>Rosales</taxon>
        <taxon>Rosaceae</taxon>
        <taxon>Amygdaloideae</taxon>
        <taxon>Amygdaleae</taxon>
        <taxon>Prunus</taxon>
    </lineage>
</organism>
<sequence length="72" mass="7762">MAAAPGPAVVPKKMRNTGHGQARHRSRSTPLDVPVKTCRLSPSETTNSGHELNWFEPELSRRGAAVSAAQTR</sequence>
<proteinExistence type="predicted"/>
<evidence type="ECO:0000313" key="2">
    <source>
        <dbReference type="EMBL" id="KAI5332848.1"/>
    </source>
</evidence>
<dbReference type="EMBL" id="JAJFAZ020000004">
    <property type="protein sequence ID" value="KAI5332848.1"/>
    <property type="molecule type" value="Genomic_DNA"/>
</dbReference>
<reference evidence="2 3" key="1">
    <citation type="journal article" date="2022" name="G3 (Bethesda)">
        <title>Whole-genome sequence and methylome profiling of the almond [Prunus dulcis (Mill.) D.A. Webb] cultivar 'Nonpareil'.</title>
        <authorList>
            <person name="D'Amico-Willman K.M."/>
            <person name="Ouma W.Z."/>
            <person name="Meulia T."/>
            <person name="Sideli G.M."/>
            <person name="Gradziel T.M."/>
            <person name="Fresnedo-Ramirez J."/>
        </authorList>
    </citation>
    <scope>NUCLEOTIDE SEQUENCE [LARGE SCALE GENOMIC DNA]</scope>
    <source>
        <strain evidence="2">Clone GOH B32 T37-40</strain>
    </source>
</reference>
<dbReference type="AlphaFoldDB" id="A0AAD4VY45"/>
<feature type="compositionally biased region" description="Polar residues" evidence="1">
    <location>
        <begin position="40"/>
        <end position="50"/>
    </location>
</feature>
<feature type="compositionally biased region" description="Low complexity" evidence="1">
    <location>
        <begin position="1"/>
        <end position="11"/>
    </location>
</feature>
<gene>
    <name evidence="2" type="ORF">L3X38_022977</name>
</gene>
<feature type="region of interest" description="Disordered" evidence="1">
    <location>
        <begin position="1"/>
        <end position="51"/>
    </location>
</feature>
<comment type="caution">
    <text evidence="2">The sequence shown here is derived from an EMBL/GenBank/DDBJ whole genome shotgun (WGS) entry which is preliminary data.</text>
</comment>
<dbReference type="Proteomes" id="UP001054821">
    <property type="component" value="Chromosome 4"/>
</dbReference>
<evidence type="ECO:0000313" key="3">
    <source>
        <dbReference type="Proteomes" id="UP001054821"/>
    </source>
</evidence>
<accession>A0AAD4VY45</accession>